<organism evidence="2 3">
    <name type="scientific">Corallococcus terminator</name>
    <dbReference type="NCBI Taxonomy" id="2316733"/>
    <lineage>
        <taxon>Bacteria</taxon>
        <taxon>Pseudomonadati</taxon>
        <taxon>Myxococcota</taxon>
        <taxon>Myxococcia</taxon>
        <taxon>Myxococcales</taxon>
        <taxon>Cystobacterineae</taxon>
        <taxon>Myxococcaceae</taxon>
        <taxon>Corallococcus</taxon>
    </lineage>
</organism>
<reference evidence="3" key="1">
    <citation type="submission" date="2018-09" db="EMBL/GenBank/DDBJ databases">
        <authorList>
            <person name="Livingstone P.G."/>
            <person name="Whitworth D.E."/>
        </authorList>
    </citation>
    <scope>NUCLEOTIDE SEQUENCE [LARGE SCALE GENOMIC DNA]</scope>
    <source>
        <strain evidence="3">CA054A</strain>
    </source>
</reference>
<evidence type="ECO:0000313" key="3">
    <source>
        <dbReference type="Proteomes" id="UP000268094"/>
    </source>
</evidence>
<evidence type="ECO:0000313" key="2">
    <source>
        <dbReference type="EMBL" id="RKG91796.1"/>
    </source>
</evidence>
<keyword evidence="1" id="KW-0472">Membrane</keyword>
<sequence>MPMNRDLLVRVFLVVGIGLVMSVGAWLFSSRTRIAVTNETGGELAGLVISFPGQVCTYASVPLHALRTCEGRADGDGSIVLEFRQGSGAEQKLVTDTYLNPTFGWRGAMILRAPGTVDVQEEH</sequence>
<keyword evidence="1" id="KW-0812">Transmembrane</keyword>
<keyword evidence="1" id="KW-1133">Transmembrane helix</keyword>
<dbReference type="EMBL" id="RAVZ01000039">
    <property type="protein sequence ID" value="RKG91796.1"/>
    <property type="molecule type" value="Genomic_DNA"/>
</dbReference>
<feature type="transmembrane region" description="Helical" evidence="1">
    <location>
        <begin position="7"/>
        <end position="28"/>
    </location>
</feature>
<protein>
    <submittedName>
        <fullName evidence="2">Uncharacterized protein</fullName>
    </submittedName>
</protein>
<evidence type="ECO:0000256" key="1">
    <source>
        <dbReference type="SAM" id="Phobius"/>
    </source>
</evidence>
<dbReference type="Proteomes" id="UP000268094">
    <property type="component" value="Unassembled WGS sequence"/>
</dbReference>
<proteinExistence type="predicted"/>
<name>A0A3A8JA70_9BACT</name>
<keyword evidence="3" id="KW-1185">Reference proteome</keyword>
<gene>
    <name evidence="2" type="ORF">D7V88_08575</name>
</gene>
<comment type="caution">
    <text evidence="2">The sequence shown here is derived from an EMBL/GenBank/DDBJ whole genome shotgun (WGS) entry which is preliminary data.</text>
</comment>
<accession>A0A3A8JA70</accession>
<dbReference type="AlphaFoldDB" id="A0A3A8JA70"/>